<dbReference type="GeneID" id="55001900"/>
<evidence type="ECO:0000313" key="1">
    <source>
        <dbReference type="EMBL" id="AXQ70519.1"/>
    </source>
</evidence>
<evidence type="ECO:0000313" key="2">
    <source>
        <dbReference type="Proteomes" id="UP000257648"/>
    </source>
</evidence>
<keyword evidence="2" id="KW-1185">Reference proteome</keyword>
<dbReference type="EMBL" id="MH412654">
    <property type="protein sequence ID" value="AXQ70519.1"/>
    <property type="molecule type" value="Genomic_DNA"/>
</dbReference>
<protein>
    <submittedName>
        <fullName evidence="1">Uncharacterized protein</fullName>
    </submittedName>
</protein>
<dbReference type="KEGG" id="vg:55001900"/>
<dbReference type="RefSeq" id="YP_009810878.1">
    <property type="nucleotide sequence ID" value="NC_048049.1"/>
</dbReference>
<reference evidence="2" key="1">
    <citation type="submission" date="2018-05" db="EMBL/GenBank/DDBJ databases">
        <authorList>
            <person name="You S."/>
        </authorList>
    </citation>
    <scope>NUCLEOTIDE SEQUENCE [LARGE SCALE GENOMIC DNA]</scope>
</reference>
<dbReference type="Proteomes" id="UP000257648">
    <property type="component" value="Segment"/>
</dbReference>
<sequence length="255" mass="30282">MKKIYYYFAEEGFGSQDEIFSPEKSVLADDRFYFPPEPAILSSDKKFSYYECPAWSHKAKRTFTIRSPIDFKFTFNLSQLETNGQVFIDSPLLSEKSYQQLTYPTFEQPNWFLTNPNRIVMQLTAPRLICWTNEKNIWMEQRPHPETSAKNNFVLVGGWFNISAWTRFLSFAFNVYDLNRPVIIKRGDPLYEICFYSKNINDKFKLINKEPPDDLKLKIHRNVLLKSLNPFLSKKFMFGQEEKESKCPFSFLWKN</sequence>
<proteinExistence type="predicted"/>
<name>A0A385EHT5_9CAUD</name>
<organism evidence="1 2">
    <name type="scientific">Synechococcus phage S-T4</name>
    <dbReference type="NCBI Taxonomy" id="2268578"/>
    <lineage>
        <taxon>Viruses</taxon>
        <taxon>Duplodnaviria</taxon>
        <taxon>Heunggongvirae</taxon>
        <taxon>Uroviricota</taxon>
        <taxon>Caudoviricetes</taxon>
        <taxon>Pantevenvirales</taxon>
        <taxon>Kyanoviridae</taxon>
        <taxon>Tamkungvirus</taxon>
        <taxon>Tamkungvirus ST4</taxon>
    </lineage>
</organism>
<accession>A0A385EHT5</accession>